<dbReference type="RefSeq" id="WP_187558702.1">
    <property type="nucleotide sequence ID" value="NZ_JACRTP010000003.1"/>
</dbReference>
<dbReference type="Proteomes" id="UP000661649">
    <property type="component" value="Unassembled WGS sequence"/>
</dbReference>
<dbReference type="SUPFAM" id="SSF53822">
    <property type="entry name" value="Periplasmic binding protein-like I"/>
    <property type="match status" value="1"/>
</dbReference>
<dbReference type="InterPro" id="IPR028082">
    <property type="entry name" value="Peripla_BP_I"/>
</dbReference>
<proteinExistence type="inferred from homology"/>
<evidence type="ECO:0000256" key="1">
    <source>
        <dbReference type="ARBA" id="ARBA00004196"/>
    </source>
</evidence>
<keyword evidence="4" id="KW-0812">Transmembrane</keyword>
<evidence type="ECO:0000259" key="5">
    <source>
        <dbReference type="Pfam" id="PF13407"/>
    </source>
</evidence>
<comment type="caution">
    <text evidence="6">The sequence shown here is derived from an EMBL/GenBank/DDBJ whole genome shotgun (WGS) entry which is preliminary data.</text>
</comment>
<evidence type="ECO:0000256" key="2">
    <source>
        <dbReference type="ARBA" id="ARBA00007639"/>
    </source>
</evidence>
<dbReference type="PANTHER" id="PTHR46847:SF1">
    <property type="entry name" value="D-ALLOSE-BINDING PERIPLASMIC PROTEIN-RELATED"/>
    <property type="match status" value="1"/>
</dbReference>
<name>A0ABR7PBU7_9FIRM</name>
<evidence type="ECO:0000313" key="6">
    <source>
        <dbReference type="EMBL" id="MBC8628864.1"/>
    </source>
</evidence>
<feature type="domain" description="Periplasmic binding protein" evidence="5">
    <location>
        <begin position="38"/>
        <end position="308"/>
    </location>
</feature>
<sequence>MKKQTKRYNMILIGLILVLLVFIVVWKLQKREDLYFHVGIAVYDLGDSFIESYIEELQEQIEEHNIAGKKVSYEIYDARGISTQQEKQLQYMYAQEYDLVLVNLLEPSFAARVLNELNESKTPVILFNREVEEKDLEIKKDVWYVGTDAEAAGKIQAKMLAQLWEKQQETVDKNQNGKIEYILVEGEESHYDTIRRTNGFLETSKELPLNQLQNLSADWKRELAFEKFAALEEVMIQDTEVIICNNDDMALGIYDYYKANQLDVPVILGINNSQEMNEKVLSGEIYGTVDNNVEDQVEKIDGLMRKVLEKNEADEPKIWYSEPYEIIKRKCP</sequence>
<protein>
    <submittedName>
        <fullName evidence="6">Substrate-binding domain-containing protein</fullName>
    </submittedName>
</protein>
<reference evidence="6 7" key="1">
    <citation type="submission" date="2020-08" db="EMBL/GenBank/DDBJ databases">
        <title>Genome public.</title>
        <authorList>
            <person name="Liu C."/>
            <person name="Sun Q."/>
        </authorList>
    </citation>
    <scope>NUCLEOTIDE SEQUENCE [LARGE SCALE GENOMIC DNA]</scope>
    <source>
        <strain evidence="6 7">3_YM_SP_D4_24.mj</strain>
    </source>
</reference>
<accession>A0ABR7PBU7</accession>
<evidence type="ECO:0000313" key="7">
    <source>
        <dbReference type="Proteomes" id="UP000661649"/>
    </source>
</evidence>
<gene>
    <name evidence="6" type="ORF">H8712_09610</name>
</gene>
<organism evidence="6 7">
    <name type="scientific">Blautia stercoris</name>
    <dbReference type="NCBI Taxonomy" id="871664"/>
    <lineage>
        <taxon>Bacteria</taxon>
        <taxon>Bacillati</taxon>
        <taxon>Bacillota</taxon>
        <taxon>Clostridia</taxon>
        <taxon>Lachnospirales</taxon>
        <taxon>Lachnospiraceae</taxon>
        <taxon>Blautia</taxon>
    </lineage>
</organism>
<keyword evidence="4" id="KW-1133">Transmembrane helix</keyword>
<dbReference type="Gene3D" id="3.40.50.2300">
    <property type="match status" value="2"/>
</dbReference>
<comment type="subcellular location">
    <subcellularLocation>
        <location evidence="1">Cell envelope</location>
    </subcellularLocation>
</comment>
<keyword evidence="3" id="KW-0732">Signal</keyword>
<dbReference type="PANTHER" id="PTHR46847">
    <property type="entry name" value="D-ALLOSE-BINDING PERIPLASMIC PROTEIN-RELATED"/>
    <property type="match status" value="1"/>
</dbReference>
<comment type="similarity">
    <text evidence="2">Belongs to the bacterial solute-binding protein 2 family.</text>
</comment>
<evidence type="ECO:0000256" key="3">
    <source>
        <dbReference type="ARBA" id="ARBA00022729"/>
    </source>
</evidence>
<dbReference type="InterPro" id="IPR025997">
    <property type="entry name" value="SBP_2_dom"/>
</dbReference>
<dbReference type="Pfam" id="PF13407">
    <property type="entry name" value="Peripla_BP_4"/>
    <property type="match status" value="1"/>
</dbReference>
<keyword evidence="7" id="KW-1185">Reference proteome</keyword>
<feature type="transmembrane region" description="Helical" evidence="4">
    <location>
        <begin position="7"/>
        <end position="26"/>
    </location>
</feature>
<dbReference type="EMBL" id="JACRTP010000003">
    <property type="protein sequence ID" value="MBC8628864.1"/>
    <property type="molecule type" value="Genomic_DNA"/>
</dbReference>
<keyword evidence="4" id="KW-0472">Membrane</keyword>
<evidence type="ECO:0000256" key="4">
    <source>
        <dbReference type="SAM" id="Phobius"/>
    </source>
</evidence>